<dbReference type="Gene3D" id="2.10.220.10">
    <property type="entry name" value="Hormone Receptor, Insulin-like Growth Factor Receptor 1, Chain A, domain 2"/>
    <property type="match status" value="1"/>
</dbReference>
<sequence>MGHAVTRSVLEVVQVSAHPTALPVKMSPLKANVSPPALLRRIWRCLTDAECLSIGRQISDSSLAMSSLSLPLSITQQLQGMSPSNRSQVLDMEMMPKLLRPRVGNGLCVFKCPEGYTLEEKPSGPECVECTDVCPKVCDSITIHFLKDSEELRGCTKIVGDLTLHIKGGMNVDKELTKNLGNVREITGILKVTSSHALLTLHFFRSLEIIGGNQGSSRYSLIVKDNENLEDLFQEQQTRRMVIQSGNISFVGNKRLCKEKINNFTNSVGAPPQDEQSRDSNGRGLPCK</sequence>
<feature type="domain" description="Receptor L-domain" evidence="2">
    <location>
        <begin position="154"/>
        <end position="261"/>
    </location>
</feature>
<dbReference type="SUPFAM" id="SSF52058">
    <property type="entry name" value="L domain-like"/>
    <property type="match status" value="1"/>
</dbReference>
<keyword evidence="3" id="KW-0675">Receptor</keyword>
<comment type="caution">
    <text evidence="3">The sequence shown here is derived from an EMBL/GenBank/DDBJ whole genome shotgun (WGS) entry which is preliminary data.</text>
</comment>
<dbReference type="Pfam" id="PF01030">
    <property type="entry name" value="Recep_L_domain"/>
    <property type="match status" value="1"/>
</dbReference>
<organism evidence="3 4">
    <name type="scientific">Plakobranchus ocellatus</name>
    <dbReference type="NCBI Taxonomy" id="259542"/>
    <lineage>
        <taxon>Eukaryota</taxon>
        <taxon>Metazoa</taxon>
        <taxon>Spiralia</taxon>
        <taxon>Lophotrochozoa</taxon>
        <taxon>Mollusca</taxon>
        <taxon>Gastropoda</taxon>
        <taxon>Heterobranchia</taxon>
        <taxon>Euthyneura</taxon>
        <taxon>Panpulmonata</taxon>
        <taxon>Sacoglossa</taxon>
        <taxon>Placobranchoidea</taxon>
        <taxon>Plakobranchidae</taxon>
        <taxon>Plakobranchus</taxon>
    </lineage>
</organism>
<protein>
    <submittedName>
        <fullName evidence="3">Insulin receptor</fullName>
    </submittedName>
</protein>
<gene>
    <name evidence="3" type="ORF">PoB_005691700</name>
</gene>
<reference evidence="3 4" key="1">
    <citation type="journal article" date="2021" name="Elife">
        <title>Chloroplast acquisition without the gene transfer in kleptoplastic sea slugs, Plakobranchus ocellatus.</title>
        <authorList>
            <person name="Maeda T."/>
            <person name="Takahashi S."/>
            <person name="Yoshida T."/>
            <person name="Shimamura S."/>
            <person name="Takaki Y."/>
            <person name="Nagai Y."/>
            <person name="Toyoda A."/>
            <person name="Suzuki Y."/>
            <person name="Arimoto A."/>
            <person name="Ishii H."/>
            <person name="Satoh N."/>
            <person name="Nishiyama T."/>
            <person name="Hasebe M."/>
            <person name="Maruyama T."/>
            <person name="Minagawa J."/>
            <person name="Obokata J."/>
            <person name="Shigenobu S."/>
        </authorList>
    </citation>
    <scope>NUCLEOTIDE SEQUENCE [LARGE SCALE GENOMIC DNA]</scope>
</reference>
<dbReference type="InterPro" id="IPR036941">
    <property type="entry name" value="Rcpt_L-dom_sf"/>
</dbReference>
<keyword evidence="4" id="KW-1185">Reference proteome</keyword>
<dbReference type="AlphaFoldDB" id="A0AAV4CGA5"/>
<proteinExistence type="predicted"/>
<evidence type="ECO:0000256" key="1">
    <source>
        <dbReference type="SAM" id="MobiDB-lite"/>
    </source>
</evidence>
<dbReference type="Gene3D" id="3.80.20.20">
    <property type="entry name" value="Receptor L-domain"/>
    <property type="match status" value="1"/>
</dbReference>
<dbReference type="Proteomes" id="UP000735302">
    <property type="component" value="Unassembled WGS sequence"/>
</dbReference>
<name>A0AAV4CGA5_9GAST</name>
<evidence type="ECO:0000259" key="2">
    <source>
        <dbReference type="Pfam" id="PF01030"/>
    </source>
</evidence>
<dbReference type="InterPro" id="IPR000494">
    <property type="entry name" value="Rcpt_L-dom"/>
</dbReference>
<evidence type="ECO:0000313" key="3">
    <source>
        <dbReference type="EMBL" id="GFO30412.1"/>
    </source>
</evidence>
<feature type="region of interest" description="Disordered" evidence="1">
    <location>
        <begin position="264"/>
        <end position="288"/>
    </location>
</feature>
<accession>A0AAV4CGA5</accession>
<dbReference type="EMBL" id="BLXT01006233">
    <property type="protein sequence ID" value="GFO30412.1"/>
    <property type="molecule type" value="Genomic_DNA"/>
</dbReference>
<evidence type="ECO:0000313" key="4">
    <source>
        <dbReference type="Proteomes" id="UP000735302"/>
    </source>
</evidence>